<comment type="catalytic activity">
    <reaction evidence="8 10">
        <text>dITP + H2O = dIMP + diphosphate + H(+)</text>
        <dbReference type="Rhea" id="RHEA:28342"/>
        <dbReference type="ChEBI" id="CHEBI:15377"/>
        <dbReference type="ChEBI" id="CHEBI:15378"/>
        <dbReference type="ChEBI" id="CHEBI:33019"/>
        <dbReference type="ChEBI" id="CHEBI:61194"/>
        <dbReference type="ChEBI" id="CHEBI:61382"/>
        <dbReference type="EC" id="3.6.1.66"/>
    </reaction>
</comment>
<evidence type="ECO:0000256" key="8">
    <source>
        <dbReference type="ARBA" id="ARBA00051875"/>
    </source>
</evidence>
<comment type="subunit">
    <text evidence="2 10">Homodimer.</text>
</comment>
<dbReference type="GO" id="GO:0017111">
    <property type="term" value="F:ribonucleoside triphosphate phosphatase activity"/>
    <property type="evidence" value="ECO:0007669"/>
    <property type="project" value="InterPro"/>
</dbReference>
<dbReference type="GO" id="GO:0005829">
    <property type="term" value="C:cytosol"/>
    <property type="evidence" value="ECO:0007669"/>
    <property type="project" value="TreeGrafter"/>
</dbReference>
<accession>A0A1M4T7P3</accession>
<feature type="active site" description="Proton acceptor" evidence="10">
    <location>
        <position position="77"/>
    </location>
</feature>
<dbReference type="CDD" id="cd00515">
    <property type="entry name" value="HAM1"/>
    <property type="match status" value="1"/>
</dbReference>
<dbReference type="AlphaFoldDB" id="A0A1M4T7P3"/>
<evidence type="ECO:0000313" key="12">
    <source>
        <dbReference type="EMBL" id="SHE40542.1"/>
    </source>
</evidence>
<dbReference type="GO" id="GO:0009117">
    <property type="term" value="P:nucleotide metabolic process"/>
    <property type="evidence" value="ECO:0007669"/>
    <property type="project" value="UniProtKB-KW"/>
</dbReference>
<dbReference type="GO" id="GO:0035870">
    <property type="term" value="F:dITP diphosphatase activity"/>
    <property type="evidence" value="ECO:0007669"/>
    <property type="project" value="UniProtKB-UniRule"/>
</dbReference>
<feature type="binding site" evidence="10">
    <location>
        <position position="77"/>
    </location>
    <ligand>
        <name>Mg(2+)</name>
        <dbReference type="ChEBI" id="CHEBI:18420"/>
    </ligand>
</feature>
<evidence type="ECO:0000256" key="5">
    <source>
        <dbReference type="ARBA" id="ARBA00022801"/>
    </source>
</evidence>
<dbReference type="Proteomes" id="UP000184295">
    <property type="component" value="Unassembled WGS sequence"/>
</dbReference>
<keyword evidence="13" id="KW-1185">Reference proteome</keyword>
<feature type="binding site" evidence="10">
    <location>
        <position position="78"/>
    </location>
    <ligand>
        <name>substrate</name>
    </ligand>
</feature>
<keyword evidence="3 10" id="KW-0479">Metal-binding</keyword>
<comment type="similarity">
    <text evidence="1 10 11">Belongs to the HAM1 NTPase family.</text>
</comment>
<dbReference type="InterPro" id="IPR002637">
    <property type="entry name" value="RdgB/HAM1"/>
</dbReference>
<dbReference type="STRING" id="1121881.SAMN02745225_00541"/>
<dbReference type="GO" id="GO:0009146">
    <property type="term" value="P:purine nucleoside triphosphate catabolic process"/>
    <property type="evidence" value="ECO:0007669"/>
    <property type="project" value="UniProtKB-UniRule"/>
</dbReference>
<evidence type="ECO:0000256" key="2">
    <source>
        <dbReference type="ARBA" id="ARBA00011738"/>
    </source>
</evidence>
<feature type="binding site" evidence="10">
    <location>
        <begin position="19"/>
        <end position="24"/>
    </location>
    <ligand>
        <name>substrate</name>
    </ligand>
</feature>
<dbReference type="GO" id="GO:0000166">
    <property type="term" value="F:nucleotide binding"/>
    <property type="evidence" value="ECO:0007669"/>
    <property type="project" value="UniProtKB-KW"/>
</dbReference>
<gene>
    <name evidence="12" type="ORF">SAMN02745225_00541</name>
</gene>
<dbReference type="Pfam" id="PF01725">
    <property type="entry name" value="Ham1p_like"/>
    <property type="match status" value="1"/>
</dbReference>
<dbReference type="EMBL" id="FQUL01000004">
    <property type="protein sequence ID" value="SHE40542.1"/>
    <property type="molecule type" value="Genomic_DNA"/>
</dbReference>
<evidence type="ECO:0000256" key="9">
    <source>
        <dbReference type="ARBA" id="ARBA00052017"/>
    </source>
</evidence>
<protein>
    <recommendedName>
        <fullName evidence="10">dITP/XTP pyrophosphatase</fullName>
        <ecNumber evidence="10">3.6.1.66</ecNumber>
    </recommendedName>
    <alternativeName>
        <fullName evidence="10">Non-canonical purine NTP pyrophosphatase</fullName>
    </alternativeName>
    <alternativeName>
        <fullName evidence="10">Non-standard purine NTP pyrophosphatase</fullName>
    </alternativeName>
    <alternativeName>
        <fullName evidence="10">Nucleoside-triphosphate diphosphatase</fullName>
    </alternativeName>
    <alternativeName>
        <fullName evidence="10">Nucleoside-triphosphate pyrophosphatase</fullName>
        <shortName evidence="10">NTPase</shortName>
    </alternativeName>
</protein>
<keyword evidence="4 10" id="KW-0547">Nucleotide-binding</keyword>
<keyword evidence="5 10" id="KW-0378">Hydrolase</keyword>
<evidence type="ECO:0000256" key="4">
    <source>
        <dbReference type="ARBA" id="ARBA00022741"/>
    </source>
</evidence>
<dbReference type="SUPFAM" id="SSF52972">
    <property type="entry name" value="ITPase-like"/>
    <property type="match status" value="1"/>
</dbReference>
<dbReference type="GO" id="GO:0036222">
    <property type="term" value="F:XTP diphosphatase activity"/>
    <property type="evidence" value="ECO:0007669"/>
    <property type="project" value="UniProtKB-UniRule"/>
</dbReference>
<keyword evidence="6 10" id="KW-0460">Magnesium</keyword>
<evidence type="ECO:0000256" key="11">
    <source>
        <dbReference type="RuleBase" id="RU003781"/>
    </source>
</evidence>
<evidence type="ECO:0000256" key="1">
    <source>
        <dbReference type="ARBA" id="ARBA00008023"/>
    </source>
</evidence>
<sequence>MNFNGRSWGARVQTVVLATANAHKVLEIERVLVGLRVLPRPDSVGEIEEGGSSFEENATIKALAVARVSALIALADDSGLVIPSLGGAPGVTSARFAGPNATDLENITKVLTLMQGLDDRAAYFVSVIALARPDGRVVTFEGCIEGYISEEIRGDGGFGYDPIFVPNSGDGRSFAELTMEEKNRVSHRAVAISKVVEFVNSPEGLEFFHL</sequence>
<dbReference type="PANTHER" id="PTHR11067:SF9">
    <property type="entry name" value="INOSINE TRIPHOSPHATE PYROPHOSPHATASE"/>
    <property type="match status" value="1"/>
</dbReference>
<evidence type="ECO:0000256" key="10">
    <source>
        <dbReference type="HAMAP-Rule" id="MF_01405"/>
    </source>
</evidence>
<feature type="binding site" evidence="10">
    <location>
        <begin position="187"/>
        <end position="188"/>
    </location>
    <ligand>
        <name>substrate</name>
    </ligand>
</feature>
<dbReference type="GO" id="GO:0036220">
    <property type="term" value="F:ITP diphosphatase activity"/>
    <property type="evidence" value="ECO:0007669"/>
    <property type="project" value="UniProtKB-UniRule"/>
</dbReference>
<name>A0A1M4T7P3_9ACTN</name>
<dbReference type="FunFam" id="3.90.950.10:FF:000001">
    <property type="entry name" value="dITP/XTP pyrophosphatase"/>
    <property type="match status" value="1"/>
</dbReference>
<dbReference type="PANTHER" id="PTHR11067">
    <property type="entry name" value="INOSINE TRIPHOSPHATE PYROPHOSPHATASE/HAM1 PROTEIN"/>
    <property type="match status" value="1"/>
</dbReference>
<dbReference type="EC" id="3.6.1.66" evidence="10"/>
<evidence type="ECO:0000256" key="3">
    <source>
        <dbReference type="ARBA" id="ARBA00022723"/>
    </source>
</evidence>
<reference evidence="13" key="1">
    <citation type="submission" date="2016-11" db="EMBL/GenBank/DDBJ databases">
        <authorList>
            <person name="Varghese N."/>
            <person name="Submissions S."/>
        </authorList>
    </citation>
    <scope>NUCLEOTIDE SEQUENCE [LARGE SCALE GENOMIC DNA]</scope>
    <source>
        <strain evidence="13">DSM 19514</strain>
    </source>
</reference>
<comment type="cofactor">
    <cofactor evidence="10">
        <name>Mg(2+)</name>
        <dbReference type="ChEBI" id="CHEBI:18420"/>
    </cofactor>
    <text evidence="10">Binds 1 Mg(2+) ion per subunit.</text>
</comment>
<comment type="catalytic activity">
    <reaction evidence="9 10">
        <text>XTP + H2O = XMP + diphosphate + H(+)</text>
        <dbReference type="Rhea" id="RHEA:28610"/>
        <dbReference type="ChEBI" id="CHEBI:15377"/>
        <dbReference type="ChEBI" id="CHEBI:15378"/>
        <dbReference type="ChEBI" id="CHEBI:33019"/>
        <dbReference type="ChEBI" id="CHEBI:57464"/>
        <dbReference type="ChEBI" id="CHEBI:61314"/>
        <dbReference type="EC" id="3.6.1.66"/>
    </reaction>
</comment>
<feature type="binding site" evidence="10">
    <location>
        <begin position="158"/>
        <end position="161"/>
    </location>
    <ligand>
        <name>substrate</name>
    </ligand>
</feature>
<dbReference type="GO" id="GO:0046872">
    <property type="term" value="F:metal ion binding"/>
    <property type="evidence" value="ECO:0007669"/>
    <property type="project" value="UniProtKB-KW"/>
</dbReference>
<evidence type="ECO:0000256" key="6">
    <source>
        <dbReference type="ARBA" id="ARBA00022842"/>
    </source>
</evidence>
<feature type="binding site" evidence="10">
    <location>
        <position position="182"/>
    </location>
    <ligand>
        <name>substrate</name>
    </ligand>
</feature>
<proteinExistence type="inferred from homology"/>
<dbReference type="HAMAP" id="MF_01405">
    <property type="entry name" value="Non_canon_purine_NTPase"/>
    <property type="match status" value="1"/>
</dbReference>
<dbReference type="Gene3D" id="3.90.950.10">
    <property type="match status" value="1"/>
</dbReference>
<dbReference type="NCBIfam" id="TIGR00042">
    <property type="entry name" value="RdgB/HAM1 family non-canonical purine NTP pyrophosphatase"/>
    <property type="match status" value="1"/>
</dbReference>
<dbReference type="InterPro" id="IPR020922">
    <property type="entry name" value="dITP/XTP_pyrophosphatase"/>
</dbReference>
<keyword evidence="7 10" id="KW-0546">Nucleotide metabolism</keyword>
<organism evidence="12 13">
    <name type="scientific">Ferrithrix thermotolerans DSM 19514</name>
    <dbReference type="NCBI Taxonomy" id="1121881"/>
    <lineage>
        <taxon>Bacteria</taxon>
        <taxon>Bacillati</taxon>
        <taxon>Actinomycetota</taxon>
        <taxon>Acidimicrobiia</taxon>
        <taxon>Acidimicrobiales</taxon>
        <taxon>Acidimicrobiaceae</taxon>
        <taxon>Ferrithrix</taxon>
    </lineage>
</organism>
<dbReference type="InterPro" id="IPR029001">
    <property type="entry name" value="ITPase-like_fam"/>
</dbReference>
<evidence type="ECO:0000313" key="13">
    <source>
        <dbReference type="Proteomes" id="UP000184295"/>
    </source>
</evidence>
<evidence type="ECO:0000256" key="7">
    <source>
        <dbReference type="ARBA" id="ARBA00023080"/>
    </source>
</evidence>
<feature type="binding site" evidence="10">
    <location>
        <position position="48"/>
    </location>
    <ligand>
        <name>Mg(2+)</name>
        <dbReference type="ChEBI" id="CHEBI:18420"/>
    </ligand>
</feature>
<comment type="function">
    <text evidence="10">Pyrophosphatase that catalyzes the hydrolysis of nucleoside triphosphates to their monophosphate derivatives, with a high preference for the non-canonical purine nucleotides XTP (xanthosine triphosphate), dITP (deoxyinosine triphosphate) and ITP. Seems to function as a house-cleaning enzyme that removes non-canonical purine nucleotides from the nucleotide pool, thus preventing their incorporation into DNA/RNA and avoiding chromosomal lesions.</text>
</comment>
<comment type="catalytic activity">
    <reaction evidence="10">
        <text>ITP + H2O = IMP + diphosphate + H(+)</text>
        <dbReference type="Rhea" id="RHEA:29399"/>
        <dbReference type="ChEBI" id="CHEBI:15377"/>
        <dbReference type="ChEBI" id="CHEBI:15378"/>
        <dbReference type="ChEBI" id="CHEBI:33019"/>
        <dbReference type="ChEBI" id="CHEBI:58053"/>
        <dbReference type="ChEBI" id="CHEBI:61402"/>
        <dbReference type="EC" id="3.6.1.66"/>
    </reaction>
</comment>